<reference evidence="4" key="1">
    <citation type="submission" date="2019-01" db="EMBL/GenBank/DDBJ databases">
        <title>Draft genomes of a novel of Sporanaerobacter strains.</title>
        <authorList>
            <person name="Ma S."/>
        </authorList>
    </citation>
    <scope>NUCLEOTIDE SEQUENCE [LARGE SCALE GENOMIC DNA]</scope>
    <source>
        <strain evidence="4">NJN-17</strain>
    </source>
</reference>
<organism evidence="3 4">
    <name type="scientific">Acidilutibacter cellobiosedens</name>
    <dbReference type="NCBI Taxonomy" id="2507161"/>
    <lineage>
        <taxon>Bacteria</taxon>
        <taxon>Bacillati</taxon>
        <taxon>Bacillota</taxon>
        <taxon>Tissierellia</taxon>
        <taxon>Tissierellales</taxon>
        <taxon>Acidilutibacteraceae</taxon>
        <taxon>Acidilutibacter</taxon>
    </lineage>
</organism>
<name>A0A410QH17_9FIRM</name>
<keyword evidence="1" id="KW-0812">Transmembrane</keyword>
<evidence type="ECO:0000313" key="3">
    <source>
        <dbReference type="EMBL" id="QAT63290.1"/>
    </source>
</evidence>
<protein>
    <recommendedName>
        <fullName evidence="2">Peptidase MA-like domain-containing protein</fullName>
    </recommendedName>
</protein>
<evidence type="ECO:0000313" key="4">
    <source>
        <dbReference type="Proteomes" id="UP000287969"/>
    </source>
</evidence>
<dbReference type="OrthoDB" id="9787613at2"/>
<dbReference type="KEGG" id="spoa:EQM13_17835"/>
<feature type="domain" description="Peptidase MA-like" evidence="2">
    <location>
        <begin position="157"/>
        <end position="270"/>
    </location>
</feature>
<dbReference type="InterPro" id="IPR039568">
    <property type="entry name" value="Peptidase_MA-like_dom"/>
</dbReference>
<dbReference type="EMBL" id="CP035282">
    <property type="protein sequence ID" value="QAT63290.1"/>
    <property type="molecule type" value="Genomic_DNA"/>
</dbReference>
<feature type="transmembrane region" description="Helical" evidence="1">
    <location>
        <begin position="12"/>
        <end position="33"/>
    </location>
</feature>
<accession>A0A410QH17</accession>
<keyword evidence="4" id="KW-1185">Reference proteome</keyword>
<dbReference type="Pfam" id="PF13485">
    <property type="entry name" value="Peptidase_MA_2"/>
    <property type="match status" value="1"/>
</dbReference>
<proteinExistence type="predicted"/>
<dbReference type="AlphaFoldDB" id="A0A410QH17"/>
<evidence type="ECO:0000256" key="1">
    <source>
        <dbReference type="SAM" id="Phobius"/>
    </source>
</evidence>
<gene>
    <name evidence="3" type="ORF">EQM13_17835</name>
</gene>
<keyword evidence="1" id="KW-1133">Transmembrane helix</keyword>
<dbReference type="Proteomes" id="UP000287969">
    <property type="component" value="Chromosome"/>
</dbReference>
<evidence type="ECO:0000259" key="2">
    <source>
        <dbReference type="Pfam" id="PF13485"/>
    </source>
</evidence>
<keyword evidence="1" id="KW-0472">Membrane</keyword>
<sequence>MINKGEFPLKKVLFYTSVFLIFMFLVFICNSYFKIWFYPLTKMAISEKILRRTEEYNVLYTKNFNIKFKESDSEWAKTTGEILEENYNYICKQFEYYPQERVTVIIYEDGKTLMDIIGLNKGQPPVGAYTCGIISILSPRAWIDERENMEDIYRENTPAVHEFVHFIIDGKTKGNYPEWLTEGIALYMEKATIGFSWEMGKGQTKGITLEDLNKNFEGIDQKIAYRKSYEVLKDIIDNYGFDKLNALLDDLSQGHNINSSVNTVLKVNIKDIE</sequence>